<gene>
    <name evidence="1" type="ORF">DAQ1742_04424</name>
</gene>
<name>A0A375AHL2_9GAMM</name>
<reference evidence="1 2" key="1">
    <citation type="submission" date="2016-09" db="EMBL/GenBank/DDBJ databases">
        <authorList>
            <person name="Reverchon S."/>
            <person name="Nasser W."/>
            <person name="Leonard S."/>
            <person name="Brochier C."/>
            <person name="Duprey A."/>
        </authorList>
    </citation>
    <scope>NUCLEOTIDE SEQUENCE [LARGE SCALE GENOMIC DNA]</scope>
    <source>
        <strain evidence="1 2">174/2</strain>
    </source>
</reference>
<accession>A0A375AHL2</accession>
<sequence>MRGVFYLKDSKTKEFDHSLPQWFSAEGDKNKNRAADALIAATRLITRD</sequence>
<evidence type="ECO:0000313" key="2">
    <source>
        <dbReference type="Proteomes" id="UP000294820"/>
    </source>
</evidence>
<organism evidence="1 2">
    <name type="scientific">Dickeya aquatica</name>
    <dbReference type="NCBI Taxonomy" id="1401087"/>
    <lineage>
        <taxon>Bacteria</taxon>
        <taxon>Pseudomonadati</taxon>
        <taxon>Pseudomonadota</taxon>
        <taxon>Gammaproteobacteria</taxon>
        <taxon>Enterobacterales</taxon>
        <taxon>Pectobacteriaceae</taxon>
        <taxon>Dickeya</taxon>
    </lineage>
</organism>
<dbReference type="KEGG" id="daq:DAQ1742_04424"/>
<evidence type="ECO:0000313" key="1">
    <source>
        <dbReference type="EMBL" id="SLM65169.1"/>
    </source>
</evidence>
<dbReference type="EMBL" id="LT615367">
    <property type="protein sequence ID" value="SLM65169.1"/>
    <property type="molecule type" value="Genomic_DNA"/>
</dbReference>
<dbReference type="AlphaFoldDB" id="A0A375AHL2"/>
<keyword evidence="2" id="KW-1185">Reference proteome</keyword>
<proteinExistence type="predicted"/>
<dbReference type="Proteomes" id="UP000294820">
    <property type="component" value="Chromosome 1"/>
</dbReference>
<protein>
    <submittedName>
        <fullName evidence="1">Uncharacterized protein</fullName>
    </submittedName>
</protein>